<gene>
    <name evidence="1" type="ORF">PIN31115_01523</name>
</gene>
<dbReference type="EMBL" id="CABPSI010000002">
    <property type="protein sequence ID" value="VVD89579.1"/>
    <property type="molecule type" value="Genomic_DNA"/>
</dbReference>
<keyword evidence="2" id="KW-1185">Reference proteome</keyword>
<evidence type="ECO:0000313" key="1">
    <source>
        <dbReference type="EMBL" id="VVD89579.1"/>
    </source>
</evidence>
<organism evidence="1 2">
    <name type="scientific">Pandoraea iniqua</name>
    <dbReference type="NCBI Taxonomy" id="2508288"/>
    <lineage>
        <taxon>Bacteria</taxon>
        <taxon>Pseudomonadati</taxon>
        <taxon>Pseudomonadota</taxon>
        <taxon>Betaproteobacteria</taxon>
        <taxon>Burkholderiales</taxon>
        <taxon>Burkholderiaceae</taxon>
        <taxon>Pandoraea</taxon>
    </lineage>
</organism>
<reference evidence="1 2" key="1">
    <citation type="submission" date="2019-08" db="EMBL/GenBank/DDBJ databases">
        <authorList>
            <person name="Peeters C."/>
        </authorList>
    </citation>
    <scope>NUCLEOTIDE SEQUENCE [LARGE SCALE GENOMIC DNA]</scope>
    <source>
        <strain evidence="1 2">LMG 31115</strain>
    </source>
</reference>
<accession>A0A5E4TUF9</accession>
<proteinExistence type="predicted"/>
<dbReference type="RefSeq" id="WP_150683570.1">
    <property type="nucleotide sequence ID" value="NZ_CABPSI010000002.1"/>
</dbReference>
<dbReference type="AlphaFoldDB" id="A0A5E4TUF9"/>
<protein>
    <submittedName>
        <fullName evidence="1">Uncharacterized protein</fullName>
    </submittedName>
</protein>
<dbReference type="Proteomes" id="UP000333828">
    <property type="component" value="Unassembled WGS sequence"/>
</dbReference>
<sequence>MTKQNGFLALRATGVRFLSSGDESAFFAWLKGIGFVNQVKGQGTTLFISIDESLIDEGGVRELLALFRRYDVDMAQLIVFDRDEFADWFRDDRSYWHPYVFG</sequence>
<name>A0A5E4TUF9_9BURK</name>
<evidence type="ECO:0000313" key="2">
    <source>
        <dbReference type="Proteomes" id="UP000333828"/>
    </source>
</evidence>